<keyword evidence="2" id="KW-1185">Reference proteome</keyword>
<comment type="caution">
    <text evidence="1">The sequence shown here is derived from an EMBL/GenBank/DDBJ whole genome shotgun (WGS) entry which is preliminary data.</text>
</comment>
<gene>
    <name evidence="1" type="ORF">GCM10010170_059630</name>
</gene>
<sequence length="221" mass="22854">MRIAARFNGPPGSGNGGYACGLLATELGLGPVEVTLRRPPPLETDLTVVRAEAGGRAMSGDELIAEARQVAADNPAVVPHVSLDAAAEISKEYPGLRDHPFPTCYVCGPDRADGLALFPGILPDGRTATPWHVSGDVSAVMMWAALDCPGGWSVIGPNGGRPYVLGRLAAWIDDLPEPGDTCVVVGAHLGGEGRKADVLSTVYSPKGTVLATARATWIALP</sequence>
<dbReference type="SUPFAM" id="SSF54637">
    <property type="entry name" value="Thioesterase/thiol ester dehydrase-isomerase"/>
    <property type="match status" value="1"/>
</dbReference>
<evidence type="ECO:0008006" key="3">
    <source>
        <dbReference type="Google" id="ProtNLM"/>
    </source>
</evidence>
<dbReference type="InterPro" id="IPR029069">
    <property type="entry name" value="HotDog_dom_sf"/>
</dbReference>
<dbReference type="RefSeq" id="WP_344615866.1">
    <property type="nucleotide sequence ID" value="NZ_BAAARV010000056.1"/>
</dbReference>
<accession>A0ABN3GWK2</accession>
<proteinExistence type="predicted"/>
<dbReference type="Gene3D" id="3.10.129.10">
    <property type="entry name" value="Hotdog Thioesterase"/>
    <property type="match status" value="1"/>
</dbReference>
<protein>
    <recommendedName>
        <fullName evidence="3">Thioesterase family protein</fullName>
    </recommendedName>
</protein>
<organism evidence="1 2">
    <name type="scientific">Dactylosporangium salmoneum</name>
    <dbReference type="NCBI Taxonomy" id="53361"/>
    <lineage>
        <taxon>Bacteria</taxon>
        <taxon>Bacillati</taxon>
        <taxon>Actinomycetota</taxon>
        <taxon>Actinomycetes</taxon>
        <taxon>Micromonosporales</taxon>
        <taxon>Micromonosporaceae</taxon>
        <taxon>Dactylosporangium</taxon>
    </lineage>
</organism>
<dbReference type="EMBL" id="BAAARV010000056">
    <property type="protein sequence ID" value="GAA2363035.1"/>
    <property type="molecule type" value="Genomic_DNA"/>
</dbReference>
<name>A0ABN3GWK2_9ACTN</name>
<evidence type="ECO:0000313" key="2">
    <source>
        <dbReference type="Proteomes" id="UP001501444"/>
    </source>
</evidence>
<dbReference type="Proteomes" id="UP001501444">
    <property type="component" value="Unassembled WGS sequence"/>
</dbReference>
<evidence type="ECO:0000313" key="1">
    <source>
        <dbReference type="EMBL" id="GAA2363035.1"/>
    </source>
</evidence>
<reference evidence="1 2" key="1">
    <citation type="journal article" date="2019" name="Int. J. Syst. Evol. Microbiol.">
        <title>The Global Catalogue of Microorganisms (GCM) 10K type strain sequencing project: providing services to taxonomists for standard genome sequencing and annotation.</title>
        <authorList>
            <consortium name="The Broad Institute Genomics Platform"/>
            <consortium name="The Broad Institute Genome Sequencing Center for Infectious Disease"/>
            <person name="Wu L."/>
            <person name="Ma J."/>
        </authorList>
    </citation>
    <scope>NUCLEOTIDE SEQUENCE [LARGE SCALE GENOMIC DNA]</scope>
    <source>
        <strain evidence="1 2">JCM 3272</strain>
    </source>
</reference>
<dbReference type="PROSITE" id="PS51257">
    <property type="entry name" value="PROKAR_LIPOPROTEIN"/>
    <property type="match status" value="1"/>
</dbReference>